<evidence type="ECO:0000313" key="2">
    <source>
        <dbReference type="Proteomes" id="UP000290682"/>
    </source>
</evidence>
<gene>
    <name evidence="1" type="ORF">EBB06_12595</name>
</gene>
<dbReference type="Proteomes" id="UP000290682">
    <property type="component" value="Unassembled WGS sequence"/>
</dbReference>
<comment type="caution">
    <text evidence="1">The sequence shown here is derived from an EMBL/GenBank/DDBJ whole genome shotgun (WGS) entry which is preliminary data.</text>
</comment>
<proteinExistence type="predicted"/>
<reference evidence="1 2" key="1">
    <citation type="submission" date="2018-10" db="EMBL/GenBank/DDBJ databases">
        <title>Draft genome of Fastidiocella sp. strain 375T, a bacterium isolated from a karstic cave dripping water.</title>
        <authorList>
            <person name="Coelho C."/>
            <person name="Verissimo A."/>
            <person name="Tiago I."/>
        </authorList>
    </citation>
    <scope>NUCLEOTIDE SEQUENCE [LARGE SCALE GENOMIC DNA]</scope>
    <source>
        <strain evidence="1 2">CAVE-375</strain>
    </source>
</reference>
<sequence length="165" mass="17700">MGLLIGLACLLAALVGAYLLGGMHARREQEIGRLEAINEAVAEALQLERRAAALGQRLAEDEHARAAARETHTKTVTKEIVRYVERENARAAAGGAVLWLDADWVRGHDLAAVIPGDADAEPVSDGDAGPVTAGEALATVAGNYAQCYRWRDQVIGWQAWYRAGE</sequence>
<dbReference type="EMBL" id="REGR01000014">
    <property type="protein sequence ID" value="RXZ42724.1"/>
    <property type="molecule type" value="Genomic_DNA"/>
</dbReference>
<evidence type="ECO:0000313" key="1">
    <source>
        <dbReference type="EMBL" id="RXZ42724.1"/>
    </source>
</evidence>
<name>A0ABY0FAP8_9NEIS</name>
<dbReference type="RefSeq" id="WP_129213513.1">
    <property type="nucleotide sequence ID" value="NZ_REGR01000014.1"/>
</dbReference>
<protein>
    <submittedName>
        <fullName evidence="1">Uncharacterized protein</fullName>
    </submittedName>
</protein>
<accession>A0ABY0FAP8</accession>
<organism evidence="1 2">
    <name type="scientific">Crenobacter cavernae</name>
    <dbReference type="NCBI Taxonomy" id="2290923"/>
    <lineage>
        <taxon>Bacteria</taxon>
        <taxon>Pseudomonadati</taxon>
        <taxon>Pseudomonadota</taxon>
        <taxon>Betaproteobacteria</taxon>
        <taxon>Neisseriales</taxon>
        <taxon>Neisseriaceae</taxon>
        <taxon>Crenobacter</taxon>
    </lineage>
</organism>
<keyword evidence="2" id="KW-1185">Reference proteome</keyword>